<dbReference type="Gene3D" id="3.40.190.10">
    <property type="entry name" value="Periplasmic binding protein-like II"/>
    <property type="match status" value="2"/>
</dbReference>
<gene>
    <name evidence="6" type="ORF">HAP48_036195</name>
</gene>
<keyword evidence="3" id="KW-0238">DNA-binding</keyword>
<dbReference type="Pfam" id="PF03466">
    <property type="entry name" value="LysR_substrate"/>
    <property type="match status" value="1"/>
</dbReference>
<dbReference type="GO" id="GO:0003700">
    <property type="term" value="F:DNA-binding transcription factor activity"/>
    <property type="evidence" value="ECO:0007669"/>
    <property type="project" value="TreeGrafter"/>
</dbReference>
<dbReference type="GO" id="GO:0032993">
    <property type="term" value="C:protein-DNA complex"/>
    <property type="evidence" value="ECO:0007669"/>
    <property type="project" value="TreeGrafter"/>
</dbReference>
<dbReference type="SUPFAM" id="SSF53850">
    <property type="entry name" value="Periplasmic binding protein-like II"/>
    <property type="match status" value="1"/>
</dbReference>
<evidence type="ECO:0000256" key="1">
    <source>
        <dbReference type="ARBA" id="ARBA00009437"/>
    </source>
</evidence>
<dbReference type="PANTHER" id="PTHR30346:SF29">
    <property type="entry name" value="LYSR SUBSTRATE-BINDING"/>
    <property type="match status" value="1"/>
</dbReference>
<dbReference type="EMBL" id="JAAOLE020000001">
    <property type="protein sequence ID" value="NVI48243.1"/>
    <property type="molecule type" value="Genomic_DNA"/>
</dbReference>
<protein>
    <recommendedName>
        <fullName evidence="5">LysR substrate-binding domain-containing protein</fullName>
    </recommendedName>
</protein>
<dbReference type="GO" id="GO:0003677">
    <property type="term" value="F:DNA binding"/>
    <property type="evidence" value="ECO:0007669"/>
    <property type="project" value="UniProtKB-KW"/>
</dbReference>
<proteinExistence type="inferred from homology"/>
<name>A0A973W5Y7_9BRAD</name>
<sequence length="231" mass="25766">MAFRHEVLHIRRQKQRLIDVPRPKILAHRPMLNQTRPDLNSDYPDKLLAALRAWQTDVAIVDDLTTAPGIPEATVEMLHLLDDSLHVLLPEGHPLADRPYATLRELSEEKWALDTASITYSNVIVKACRDTGFDPVINGHCHGFEVVRALIEAGCSISIIPGLRGRDYVGKLCLKEIRPTIARKIFVAYRRGEKRNPAIAACISELQTVVSSLPSASWLVSADRVVQTLAD</sequence>
<evidence type="ECO:0000313" key="6">
    <source>
        <dbReference type="EMBL" id="NVI48243.1"/>
    </source>
</evidence>
<organism evidence="6">
    <name type="scientific">Bradyrhizobium septentrionale</name>
    <dbReference type="NCBI Taxonomy" id="1404411"/>
    <lineage>
        <taxon>Bacteria</taxon>
        <taxon>Pseudomonadati</taxon>
        <taxon>Pseudomonadota</taxon>
        <taxon>Alphaproteobacteria</taxon>
        <taxon>Hyphomicrobiales</taxon>
        <taxon>Nitrobacteraceae</taxon>
        <taxon>Bradyrhizobium</taxon>
    </lineage>
</organism>
<feature type="domain" description="LysR substrate-binding" evidence="5">
    <location>
        <begin position="36"/>
        <end position="208"/>
    </location>
</feature>
<dbReference type="AlphaFoldDB" id="A0A973W5Y7"/>
<dbReference type="PANTHER" id="PTHR30346">
    <property type="entry name" value="TRANSCRIPTIONAL DUAL REGULATOR HCAR-RELATED"/>
    <property type="match status" value="1"/>
</dbReference>
<dbReference type="InterPro" id="IPR005119">
    <property type="entry name" value="LysR_subst-bd"/>
</dbReference>
<evidence type="ECO:0000259" key="5">
    <source>
        <dbReference type="Pfam" id="PF03466"/>
    </source>
</evidence>
<comment type="similarity">
    <text evidence="1">Belongs to the LysR transcriptional regulatory family.</text>
</comment>
<keyword evidence="2" id="KW-0805">Transcription regulation</keyword>
<comment type="caution">
    <text evidence="6">The sequence shown here is derived from an EMBL/GenBank/DDBJ whole genome shotgun (WGS) entry which is preliminary data.</text>
</comment>
<evidence type="ECO:0000256" key="2">
    <source>
        <dbReference type="ARBA" id="ARBA00023015"/>
    </source>
</evidence>
<evidence type="ECO:0000256" key="3">
    <source>
        <dbReference type="ARBA" id="ARBA00023125"/>
    </source>
</evidence>
<evidence type="ECO:0000256" key="4">
    <source>
        <dbReference type="ARBA" id="ARBA00023163"/>
    </source>
</evidence>
<keyword evidence="4" id="KW-0804">Transcription</keyword>
<accession>A0A973W5Y7</accession>
<reference evidence="6" key="1">
    <citation type="submission" date="2020-06" db="EMBL/GenBank/DDBJ databases">
        <title>Whole Genome Sequence of Bradyrhizobium sp. Strain 1S1.</title>
        <authorList>
            <person name="Bromfield E.S.P."/>
            <person name="Cloutier S."/>
        </authorList>
    </citation>
    <scope>NUCLEOTIDE SEQUENCE [LARGE SCALE GENOMIC DNA]</scope>
    <source>
        <strain evidence="6">1S1</strain>
    </source>
</reference>